<evidence type="ECO:0000256" key="2">
    <source>
        <dbReference type="ARBA" id="ARBA00022692"/>
    </source>
</evidence>
<protein>
    <submittedName>
        <fullName evidence="7">YIP1 family protein</fullName>
    </submittedName>
</protein>
<keyword evidence="2 5" id="KW-0812">Transmembrane</keyword>
<dbReference type="GO" id="GO:0016020">
    <property type="term" value="C:membrane"/>
    <property type="evidence" value="ECO:0007669"/>
    <property type="project" value="UniProtKB-SubCell"/>
</dbReference>
<gene>
    <name evidence="7" type="ORF">E4O92_00380</name>
</gene>
<accession>A0A4Y9T5R1</accession>
<organism evidence="7 8">
    <name type="scientific">Massilia horti</name>
    <dbReference type="NCBI Taxonomy" id="2562153"/>
    <lineage>
        <taxon>Bacteria</taxon>
        <taxon>Pseudomonadati</taxon>
        <taxon>Pseudomonadota</taxon>
        <taxon>Betaproteobacteria</taxon>
        <taxon>Burkholderiales</taxon>
        <taxon>Oxalobacteraceae</taxon>
        <taxon>Telluria group</taxon>
        <taxon>Massilia</taxon>
    </lineage>
</organism>
<evidence type="ECO:0000313" key="8">
    <source>
        <dbReference type="Proteomes" id="UP000297258"/>
    </source>
</evidence>
<evidence type="ECO:0000256" key="5">
    <source>
        <dbReference type="SAM" id="Phobius"/>
    </source>
</evidence>
<dbReference type="OrthoDB" id="9808452at2"/>
<dbReference type="Pfam" id="PF04893">
    <property type="entry name" value="Yip1"/>
    <property type="match status" value="1"/>
</dbReference>
<dbReference type="AlphaFoldDB" id="A0A4Y9T5R1"/>
<evidence type="ECO:0000313" key="7">
    <source>
        <dbReference type="EMBL" id="TFW36196.1"/>
    </source>
</evidence>
<feature type="domain" description="Yip1" evidence="6">
    <location>
        <begin position="11"/>
        <end position="178"/>
    </location>
</feature>
<dbReference type="EMBL" id="SPUM01000002">
    <property type="protein sequence ID" value="TFW36196.1"/>
    <property type="molecule type" value="Genomic_DNA"/>
</dbReference>
<feature type="transmembrane region" description="Helical" evidence="5">
    <location>
        <begin position="120"/>
        <end position="151"/>
    </location>
</feature>
<keyword evidence="8" id="KW-1185">Reference proteome</keyword>
<evidence type="ECO:0000259" key="6">
    <source>
        <dbReference type="Pfam" id="PF04893"/>
    </source>
</evidence>
<keyword evidence="3 5" id="KW-1133">Transmembrane helix</keyword>
<dbReference type="RefSeq" id="WP_135187760.1">
    <property type="nucleotide sequence ID" value="NZ_SPUM01000002.1"/>
</dbReference>
<feature type="transmembrane region" description="Helical" evidence="5">
    <location>
        <begin position="76"/>
        <end position="100"/>
    </location>
</feature>
<feature type="transmembrane region" description="Helical" evidence="5">
    <location>
        <begin position="163"/>
        <end position="190"/>
    </location>
</feature>
<evidence type="ECO:0000256" key="3">
    <source>
        <dbReference type="ARBA" id="ARBA00022989"/>
    </source>
</evidence>
<keyword evidence="4 5" id="KW-0472">Membrane</keyword>
<feature type="transmembrane region" description="Helical" evidence="5">
    <location>
        <begin position="35"/>
        <end position="64"/>
    </location>
</feature>
<evidence type="ECO:0000256" key="4">
    <source>
        <dbReference type="ARBA" id="ARBA00023136"/>
    </source>
</evidence>
<dbReference type="InterPro" id="IPR006977">
    <property type="entry name" value="Yip1_dom"/>
</dbReference>
<proteinExistence type="predicted"/>
<comment type="caution">
    <text evidence="7">The sequence shown here is derived from an EMBL/GenBank/DDBJ whole genome shotgun (WGS) entry which is preliminary data.</text>
</comment>
<sequence length="199" mass="21029">MNLIERAKNISLNPRTEWEVIAPEATTTSELYTRYIVPLAAIGPLASFAGMTAFGISIPIFGTYRMPVMMNLSMQLTSYVVALVSVFVLALVIDALSPSFGGQKGQIQALKLAAYAYTPAWIAGVLLLLPSLSSLVLLVSLYGFYVFYLGVSPMMQVPKDRAIGFTAATIACAIVLAIVGSAVTGVFLGAGEGLLGGRL</sequence>
<evidence type="ECO:0000256" key="1">
    <source>
        <dbReference type="ARBA" id="ARBA00004141"/>
    </source>
</evidence>
<comment type="subcellular location">
    <subcellularLocation>
        <location evidence="1">Membrane</location>
        <topology evidence="1">Multi-pass membrane protein</topology>
    </subcellularLocation>
</comment>
<name>A0A4Y9T5R1_9BURK</name>
<dbReference type="Proteomes" id="UP000297258">
    <property type="component" value="Unassembled WGS sequence"/>
</dbReference>
<reference evidence="7 8" key="1">
    <citation type="submission" date="2019-03" db="EMBL/GenBank/DDBJ databases">
        <title>Draft genome of Massilia hortus sp. nov., a novel bacterial species of the Oxalobacteraceae family.</title>
        <authorList>
            <person name="Peta V."/>
            <person name="Raths R."/>
            <person name="Bucking H."/>
        </authorList>
    </citation>
    <scope>NUCLEOTIDE SEQUENCE [LARGE SCALE GENOMIC DNA]</scope>
    <source>
        <strain evidence="7 8">ONC3</strain>
    </source>
</reference>